<feature type="region of interest" description="Disordered" evidence="1">
    <location>
        <begin position="200"/>
        <end position="219"/>
    </location>
</feature>
<protein>
    <submittedName>
        <fullName evidence="3">Uncharacterized protein</fullName>
    </submittedName>
</protein>
<evidence type="ECO:0000256" key="2">
    <source>
        <dbReference type="SAM" id="Phobius"/>
    </source>
</evidence>
<proteinExistence type="predicted"/>
<sequence>MTERYRHSSGVGYSYTSTTKMENDFSPKKTMIILVIVVGCFAVLWPKVFYPMLVGSANQHMKPSAIDKTTGCCYVLSESDVDTIKIMSELCGNIIKEQMGDMPLNGRQIINICQDEVMKTCGIDISAVLQEQVRLGQTTKQILDEIRSLNGSLCLKYNFGVPPWRLGVPHIITIRNDSESVRQERPAHVRSEMVHPAFRERGRAIPQTSSPSRPPPIIVEGRVSHLDNYK</sequence>
<keyword evidence="2" id="KW-0812">Transmembrane</keyword>
<comment type="caution">
    <text evidence="3">The sequence shown here is derived from an EMBL/GenBank/DDBJ whole genome shotgun (WGS) entry which is preliminary data.</text>
</comment>
<dbReference type="InterPro" id="IPR026160">
    <property type="entry name" value="Ric3"/>
</dbReference>
<evidence type="ECO:0000313" key="3">
    <source>
        <dbReference type="EMBL" id="KAL3288613.1"/>
    </source>
</evidence>
<dbReference type="PANTHER" id="PTHR21723">
    <property type="entry name" value="RESISTANCE TO INHIBITORS OF CHOLINESTERASE PROTEIN 3 RIC3"/>
    <property type="match status" value="1"/>
</dbReference>
<keyword evidence="2" id="KW-0472">Membrane</keyword>
<organism evidence="3 4">
    <name type="scientific">Cryptolaemus montrouzieri</name>
    <dbReference type="NCBI Taxonomy" id="559131"/>
    <lineage>
        <taxon>Eukaryota</taxon>
        <taxon>Metazoa</taxon>
        <taxon>Ecdysozoa</taxon>
        <taxon>Arthropoda</taxon>
        <taxon>Hexapoda</taxon>
        <taxon>Insecta</taxon>
        <taxon>Pterygota</taxon>
        <taxon>Neoptera</taxon>
        <taxon>Endopterygota</taxon>
        <taxon>Coleoptera</taxon>
        <taxon>Polyphaga</taxon>
        <taxon>Cucujiformia</taxon>
        <taxon>Coccinelloidea</taxon>
        <taxon>Coccinellidae</taxon>
        <taxon>Scymninae</taxon>
        <taxon>Scymnini</taxon>
        <taxon>Cryptolaemus</taxon>
    </lineage>
</organism>
<name>A0ABD2PCB8_9CUCU</name>
<evidence type="ECO:0000313" key="4">
    <source>
        <dbReference type="Proteomes" id="UP001516400"/>
    </source>
</evidence>
<dbReference type="EMBL" id="JABFTP020000185">
    <property type="protein sequence ID" value="KAL3288613.1"/>
    <property type="molecule type" value="Genomic_DNA"/>
</dbReference>
<feature type="transmembrane region" description="Helical" evidence="2">
    <location>
        <begin position="31"/>
        <end position="53"/>
    </location>
</feature>
<keyword evidence="2" id="KW-1133">Transmembrane helix</keyword>
<gene>
    <name evidence="3" type="ORF">HHI36_003050</name>
</gene>
<dbReference type="Proteomes" id="UP001516400">
    <property type="component" value="Unassembled WGS sequence"/>
</dbReference>
<evidence type="ECO:0000256" key="1">
    <source>
        <dbReference type="SAM" id="MobiDB-lite"/>
    </source>
</evidence>
<dbReference type="PANTHER" id="PTHR21723:SF3">
    <property type="entry name" value="PROTEIN RIC-3"/>
    <property type="match status" value="1"/>
</dbReference>
<keyword evidence="4" id="KW-1185">Reference proteome</keyword>
<dbReference type="AlphaFoldDB" id="A0ABD2PCB8"/>
<accession>A0ABD2PCB8</accession>
<reference evidence="3 4" key="1">
    <citation type="journal article" date="2021" name="BMC Biol.">
        <title>Horizontally acquired antibacterial genes associated with adaptive radiation of ladybird beetles.</title>
        <authorList>
            <person name="Li H.S."/>
            <person name="Tang X.F."/>
            <person name="Huang Y.H."/>
            <person name="Xu Z.Y."/>
            <person name="Chen M.L."/>
            <person name="Du X.Y."/>
            <person name="Qiu B.Y."/>
            <person name="Chen P.T."/>
            <person name="Zhang W."/>
            <person name="Slipinski A."/>
            <person name="Escalona H.E."/>
            <person name="Waterhouse R.M."/>
            <person name="Zwick A."/>
            <person name="Pang H."/>
        </authorList>
    </citation>
    <scope>NUCLEOTIDE SEQUENCE [LARGE SCALE GENOMIC DNA]</scope>
    <source>
        <strain evidence="3">SYSU2018</strain>
    </source>
</reference>